<dbReference type="SUPFAM" id="SSF56672">
    <property type="entry name" value="DNA/RNA polymerases"/>
    <property type="match status" value="2"/>
</dbReference>
<reference evidence="1" key="1">
    <citation type="journal article" date="2012" name="Nature">
        <title>The tomato genome sequence provides insights into fleshy fruit evolution.</title>
        <authorList>
            <consortium name="Tomato Genome Consortium"/>
        </authorList>
    </citation>
    <scope>NUCLEOTIDE SEQUENCE [LARGE SCALE GENOMIC DNA]</scope>
    <source>
        <strain evidence="1">cv. Heinz 1706</strain>
    </source>
</reference>
<organism evidence="1">
    <name type="scientific">Solanum lycopersicum</name>
    <name type="common">Tomato</name>
    <name type="synonym">Lycopersicon esculentum</name>
    <dbReference type="NCBI Taxonomy" id="4081"/>
    <lineage>
        <taxon>Eukaryota</taxon>
        <taxon>Viridiplantae</taxon>
        <taxon>Streptophyta</taxon>
        <taxon>Embryophyta</taxon>
        <taxon>Tracheophyta</taxon>
        <taxon>Spermatophyta</taxon>
        <taxon>Magnoliopsida</taxon>
        <taxon>eudicotyledons</taxon>
        <taxon>Gunneridae</taxon>
        <taxon>Pentapetalae</taxon>
        <taxon>asterids</taxon>
        <taxon>lamiids</taxon>
        <taxon>Solanales</taxon>
        <taxon>Solanaceae</taxon>
        <taxon>Solanoideae</taxon>
        <taxon>Solaneae</taxon>
        <taxon>Solanum</taxon>
        <taxon>Solanum subgen. Lycopersicon</taxon>
    </lineage>
</organism>
<dbReference type="AlphaFoldDB" id="A0A3Q7GL21"/>
<name>A0A3Q7GL21_SOLLC</name>
<dbReference type="Gene3D" id="3.10.10.10">
    <property type="entry name" value="HIV Type 1 Reverse Transcriptase, subunit A, domain 1"/>
    <property type="match status" value="1"/>
</dbReference>
<sequence>MQPMTGWRILIALDDQKKTTITCPDGTFKFEQMALWLCNTPATFQLCIMSIFYDMVEDTIEMLDRLVGKRWYCFLDGYSGYNQLCIAPEDQQKTTFTFPYNIFAVKRMPSGLCNAPATF</sequence>
<dbReference type="InParanoid" id="A0A3Q7GL21"/>
<dbReference type="Proteomes" id="UP000004994">
    <property type="component" value="Chromosome 5"/>
</dbReference>
<proteinExistence type="predicted"/>
<accession>A0A3Q7GL21</accession>
<dbReference type="PANTHER" id="PTHR24559">
    <property type="entry name" value="TRANSPOSON TY3-I GAG-POL POLYPROTEIN"/>
    <property type="match status" value="1"/>
</dbReference>
<evidence type="ECO:0008006" key="3">
    <source>
        <dbReference type="Google" id="ProtNLM"/>
    </source>
</evidence>
<dbReference type="EnsemblPlants" id="Solyc05g026423.1.1">
    <property type="protein sequence ID" value="Solyc05g026423.1.1"/>
    <property type="gene ID" value="Solyc05g026423.1"/>
</dbReference>
<dbReference type="Gene3D" id="3.30.70.270">
    <property type="match status" value="1"/>
</dbReference>
<reference evidence="1" key="2">
    <citation type="submission" date="2019-01" db="UniProtKB">
        <authorList>
            <consortium name="EnsemblPlants"/>
        </authorList>
    </citation>
    <scope>IDENTIFICATION</scope>
    <source>
        <strain evidence="1">cv. Heinz 1706</strain>
    </source>
</reference>
<protein>
    <recommendedName>
        <fullName evidence="3">Reverse transcriptase domain-containing protein</fullName>
    </recommendedName>
</protein>
<dbReference type="PANTHER" id="PTHR24559:SF444">
    <property type="entry name" value="REVERSE TRANSCRIPTASE DOMAIN-CONTAINING PROTEIN"/>
    <property type="match status" value="1"/>
</dbReference>
<evidence type="ECO:0000313" key="2">
    <source>
        <dbReference type="Proteomes" id="UP000004994"/>
    </source>
</evidence>
<dbReference type="Gramene" id="Solyc05g026423.1.1">
    <property type="protein sequence ID" value="Solyc05g026423.1.1"/>
    <property type="gene ID" value="Solyc05g026423.1"/>
</dbReference>
<dbReference type="InterPro" id="IPR043502">
    <property type="entry name" value="DNA/RNA_pol_sf"/>
</dbReference>
<keyword evidence="2" id="KW-1185">Reference proteome</keyword>
<dbReference type="InterPro" id="IPR043128">
    <property type="entry name" value="Rev_trsase/Diguanyl_cyclase"/>
</dbReference>
<dbReference type="InterPro" id="IPR053134">
    <property type="entry name" value="RNA-dir_DNA_polymerase"/>
</dbReference>
<evidence type="ECO:0000313" key="1">
    <source>
        <dbReference type="EnsemblPlants" id="Solyc05g026423.1.1"/>
    </source>
</evidence>